<keyword evidence="3" id="KW-1185">Reference proteome</keyword>
<feature type="chain" id="PRO_5011779531" evidence="1">
    <location>
        <begin position="21"/>
        <end position="210"/>
    </location>
</feature>
<feature type="signal peptide" evidence="1">
    <location>
        <begin position="1"/>
        <end position="20"/>
    </location>
</feature>
<gene>
    <name evidence="2" type="ORF">SAMN05421741_13229</name>
</gene>
<sequence>MKLKNILVLIISTVCMTVNAQIETGVYFSNDKKFGDIIEDLGSPLEGDPIMIVKTFVPKHGSYVWYLNESKAKNTAFLDDNPKDLYAGIYLEDHGGIIPVITFKDFAKELAQPRYLVNYCEIADADKDGFPEFYLTYFEESDGLDAKPLKVIVYTKKSDKTFLKSKITGWLPFQPEDKYREEMDDNFKLLPKSVKMKAEKILKEAKDDIN</sequence>
<evidence type="ECO:0000313" key="3">
    <source>
        <dbReference type="Proteomes" id="UP000199036"/>
    </source>
</evidence>
<evidence type="ECO:0000256" key="1">
    <source>
        <dbReference type="SAM" id="SignalP"/>
    </source>
</evidence>
<dbReference type="EMBL" id="FOVI01000032">
    <property type="protein sequence ID" value="SFO28040.1"/>
    <property type="molecule type" value="Genomic_DNA"/>
</dbReference>
<dbReference type="AlphaFoldDB" id="A0A1I5FW89"/>
<accession>A0A1I5FW89</accession>
<dbReference type="Proteomes" id="UP000199036">
    <property type="component" value="Unassembled WGS sequence"/>
</dbReference>
<keyword evidence="1" id="KW-0732">Signal</keyword>
<organism evidence="2 3">
    <name type="scientific">Paenimyroides ummariense</name>
    <dbReference type="NCBI Taxonomy" id="913024"/>
    <lineage>
        <taxon>Bacteria</taxon>
        <taxon>Pseudomonadati</taxon>
        <taxon>Bacteroidota</taxon>
        <taxon>Flavobacteriia</taxon>
        <taxon>Flavobacteriales</taxon>
        <taxon>Flavobacteriaceae</taxon>
        <taxon>Paenimyroides</taxon>
    </lineage>
</organism>
<evidence type="ECO:0000313" key="2">
    <source>
        <dbReference type="EMBL" id="SFO28040.1"/>
    </source>
</evidence>
<dbReference type="OrthoDB" id="708444at2"/>
<name>A0A1I5FW89_9FLAO</name>
<reference evidence="3" key="1">
    <citation type="submission" date="2016-10" db="EMBL/GenBank/DDBJ databases">
        <authorList>
            <person name="Varghese N."/>
            <person name="Submissions S."/>
        </authorList>
    </citation>
    <scope>NUCLEOTIDE SEQUENCE [LARGE SCALE GENOMIC DNA]</scope>
    <source>
        <strain evidence="3">DS-12</strain>
    </source>
</reference>
<proteinExistence type="predicted"/>
<protein>
    <submittedName>
        <fullName evidence="2">Uncharacterized protein</fullName>
    </submittedName>
</protein>